<dbReference type="AlphaFoldDB" id="A0A1Y4R487"/>
<protein>
    <recommendedName>
        <fullName evidence="3">YtxH domain-containing protein</fullName>
    </recommendedName>
</protein>
<reference evidence="2" key="1">
    <citation type="submission" date="2017-04" db="EMBL/GenBank/DDBJ databases">
        <title>Function of individual gut microbiota members based on whole genome sequencing of pure cultures obtained from chicken caecum.</title>
        <authorList>
            <person name="Medvecky M."/>
            <person name="Cejkova D."/>
            <person name="Polansky O."/>
            <person name="Karasova D."/>
            <person name="Kubasova T."/>
            <person name="Cizek A."/>
            <person name="Rychlik I."/>
        </authorList>
    </citation>
    <scope>NUCLEOTIDE SEQUENCE [LARGE SCALE GENOMIC DNA]</scope>
    <source>
        <strain evidence="2">An144</strain>
    </source>
</reference>
<name>A0A1Y4R487_9ENTE</name>
<dbReference type="EMBL" id="NFLC01000002">
    <property type="protein sequence ID" value="OUQ11552.1"/>
    <property type="molecule type" value="Genomic_DNA"/>
</dbReference>
<dbReference type="RefSeq" id="WP_018345420.1">
    <property type="nucleotide sequence ID" value="NZ_JAXOGD010000012.1"/>
</dbReference>
<dbReference type="GeneID" id="60872539"/>
<organism evidence="1 2">
    <name type="scientific">Enterococcus cecorum</name>
    <dbReference type="NCBI Taxonomy" id="44008"/>
    <lineage>
        <taxon>Bacteria</taxon>
        <taxon>Bacillati</taxon>
        <taxon>Bacillota</taxon>
        <taxon>Bacilli</taxon>
        <taxon>Lactobacillales</taxon>
        <taxon>Enterococcaceae</taxon>
        <taxon>Enterococcus</taxon>
    </lineage>
</organism>
<proteinExistence type="predicted"/>
<evidence type="ECO:0000313" key="1">
    <source>
        <dbReference type="EMBL" id="OUQ11552.1"/>
    </source>
</evidence>
<evidence type="ECO:0000313" key="2">
    <source>
        <dbReference type="Proteomes" id="UP000196074"/>
    </source>
</evidence>
<accession>A0A1Y4R487</accession>
<dbReference type="Pfam" id="PF12732">
    <property type="entry name" value="YtxH"/>
    <property type="match status" value="1"/>
</dbReference>
<comment type="caution">
    <text evidence="1">The sequence shown here is derived from an EMBL/GenBank/DDBJ whole genome shotgun (WGS) entry which is preliminary data.</text>
</comment>
<dbReference type="Proteomes" id="UP000196074">
    <property type="component" value="Unassembled WGS sequence"/>
</dbReference>
<dbReference type="InterPro" id="IPR024623">
    <property type="entry name" value="YtxH"/>
</dbReference>
<sequence>MSAVKGFLKGLLFGSAVGAIVTLLTTEKSGKENREAIKETVDESMSKINDVTTSYQRVQENQIILQETMDQTIPSFKEGIEKDLAAFEFQVQPRLARIKEQLETLQSHLEVKK</sequence>
<gene>
    <name evidence="1" type="ORF">B5E88_01450</name>
</gene>
<evidence type="ECO:0008006" key="3">
    <source>
        <dbReference type="Google" id="ProtNLM"/>
    </source>
</evidence>